<dbReference type="Gene3D" id="1.25.40.10">
    <property type="entry name" value="Tetratricopeptide repeat domain"/>
    <property type="match status" value="1"/>
</dbReference>
<dbReference type="AlphaFoldDB" id="A0A7S1WF47"/>
<reference evidence="1" key="1">
    <citation type="submission" date="2021-01" db="EMBL/GenBank/DDBJ databases">
        <authorList>
            <person name="Corre E."/>
            <person name="Pelletier E."/>
            <person name="Niang G."/>
            <person name="Scheremetjew M."/>
            <person name="Finn R."/>
            <person name="Kale V."/>
            <person name="Holt S."/>
            <person name="Cochrane G."/>
            <person name="Meng A."/>
            <person name="Brown T."/>
            <person name="Cohen L."/>
        </authorList>
    </citation>
    <scope>NUCLEOTIDE SEQUENCE</scope>
    <source>
        <strain evidence="1">OF101</strain>
    </source>
</reference>
<sequence length="189" mass="19275">MGDASELVAVLDRLTSLHLLRQDGASALQAAEQASALAAELGDVLARGLAALALAEAQLFVGDGRRAQEAADEAAPLLRQAKDKVRLLRAMRVSEAAKEILKRPAGAAVEPQRRYAPPRTAAAAAAPASKPAVAAGVPVAPLPGKPPQSSELDFTELARQIQASIAAMQTKQVGQTSAAAAHAKAGGGR</sequence>
<dbReference type="EMBL" id="HBGE01069276">
    <property type="protein sequence ID" value="CAD9164766.1"/>
    <property type="molecule type" value="Transcribed_RNA"/>
</dbReference>
<accession>A0A7S1WF47</accession>
<protein>
    <submittedName>
        <fullName evidence="1">Uncharacterized protein</fullName>
    </submittedName>
</protein>
<proteinExistence type="predicted"/>
<name>A0A7S1WF47_ALECA</name>
<gene>
    <name evidence="1" type="ORF">ACAT0790_LOCUS41532</name>
</gene>
<evidence type="ECO:0000313" key="1">
    <source>
        <dbReference type="EMBL" id="CAD9164766.1"/>
    </source>
</evidence>
<dbReference type="InterPro" id="IPR011990">
    <property type="entry name" value="TPR-like_helical_dom_sf"/>
</dbReference>
<organism evidence="1">
    <name type="scientific">Alexandrium catenella</name>
    <name type="common">Red tide dinoflagellate</name>
    <name type="synonym">Gonyaulax catenella</name>
    <dbReference type="NCBI Taxonomy" id="2925"/>
    <lineage>
        <taxon>Eukaryota</taxon>
        <taxon>Sar</taxon>
        <taxon>Alveolata</taxon>
        <taxon>Dinophyceae</taxon>
        <taxon>Gonyaulacales</taxon>
        <taxon>Pyrocystaceae</taxon>
        <taxon>Alexandrium</taxon>
    </lineage>
</organism>